<dbReference type="InterPro" id="IPR006047">
    <property type="entry name" value="GH13_cat_dom"/>
</dbReference>
<accession>A0ABQ2DCU4</accession>
<dbReference type="Gene3D" id="3.20.20.80">
    <property type="entry name" value="Glycosidases"/>
    <property type="match status" value="1"/>
</dbReference>
<keyword evidence="2" id="KW-0326">Glycosidase</keyword>
<dbReference type="SUPFAM" id="SSF51445">
    <property type="entry name" value="(Trans)glycosidases"/>
    <property type="match status" value="1"/>
</dbReference>
<dbReference type="PANTHER" id="PTHR10357">
    <property type="entry name" value="ALPHA-AMYLASE FAMILY MEMBER"/>
    <property type="match status" value="1"/>
</dbReference>
<evidence type="ECO:0000313" key="4">
    <source>
        <dbReference type="EMBL" id="GGJ53658.1"/>
    </source>
</evidence>
<keyword evidence="5" id="KW-1185">Reference proteome</keyword>
<dbReference type="Pfam" id="PF00128">
    <property type="entry name" value="Alpha-amylase"/>
    <property type="match status" value="1"/>
</dbReference>
<evidence type="ECO:0000256" key="1">
    <source>
        <dbReference type="ARBA" id="ARBA00022801"/>
    </source>
</evidence>
<dbReference type="InterPro" id="IPR017853">
    <property type="entry name" value="GH"/>
</dbReference>
<gene>
    <name evidence="4" type="ORF">GCM10008938_44620</name>
</gene>
<dbReference type="PANTHER" id="PTHR10357:SF210">
    <property type="entry name" value="MALTODEXTRIN GLUCOSIDASE"/>
    <property type="match status" value="1"/>
</dbReference>
<keyword evidence="1" id="KW-0378">Hydrolase</keyword>
<evidence type="ECO:0000259" key="3">
    <source>
        <dbReference type="SMART" id="SM00642"/>
    </source>
</evidence>
<dbReference type="RefSeq" id="WP_189007290.1">
    <property type="nucleotide sequence ID" value="NZ_BMOD01000027.1"/>
</dbReference>
<sequence length="585" mass="67079">MNLYHDGTPHFLIREGPHARVRLEAPPNLEQGWVVSYPGGDERLDSLQAGQENCWSGILPIQQHQKTHYRFKLILGGRVVWYNQGGVSFTPPAFGQDFSFSAQQPPEWVHSRVFYQIFPDRFCRGHQDRALPGHDYHGDPIIHKNWSDLPQKGQGHREIYGGDLEGIRQKIPYLQDLGVNALYLNPIFHSPSSHKYDTQDYHQIDPQFGSNEEFAGLVQQLHLSDIRIVLDGVFNHIGDHHPWMNRAGVYPEAGAFQNGSSRAYFTYTGERPEDYLGWAGVTTLPKLDFNHPEVQAQIYGRPDSVVRHWLKAPYGIDGWRLDVAPMLGKDGTDRDNRQILSEVWQAARDTHPEAYIFGEHFYDATWWLQGGVEDATMNYHGFTWPTWAFLAGRDHRNHPASVDAAQYAEALNRNLSQLPFRQQLAQLNLLGSHDTERFATVCADLEKQKIAAALLLTFIGVPCIYYGDEIGMEGENDPDCRRTMPWGDPQRWQHGLFDWYQQLIRLRKTQRALQEGSFRILHARGDHLVFERRLGQECIRVALTREAPLELPLEGHWQNLITQQNLIQMVTLPGPGVVVLRKEQA</sequence>
<name>A0ABQ2DCU4_9DEIO</name>
<organism evidence="4 5">
    <name type="scientific">Deinococcus roseus</name>
    <dbReference type="NCBI Taxonomy" id="392414"/>
    <lineage>
        <taxon>Bacteria</taxon>
        <taxon>Thermotogati</taxon>
        <taxon>Deinococcota</taxon>
        <taxon>Deinococci</taxon>
        <taxon>Deinococcales</taxon>
        <taxon>Deinococcaceae</taxon>
        <taxon>Deinococcus</taxon>
    </lineage>
</organism>
<protein>
    <submittedName>
        <fullName evidence="4">Maltodextrin glucosidase</fullName>
    </submittedName>
</protein>
<dbReference type="CDD" id="cd11338">
    <property type="entry name" value="AmyAc_CMD"/>
    <property type="match status" value="1"/>
</dbReference>
<dbReference type="SMART" id="SM00642">
    <property type="entry name" value="Aamy"/>
    <property type="match status" value="1"/>
</dbReference>
<evidence type="ECO:0000313" key="5">
    <source>
        <dbReference type="Proteomes" id="UP000632222"/>
    </source>
</evidence>
<proteinExistence type="predicted"/>
<dbReference type="EMBL" id="BMOD01000027">
    <property type="protein sequence ID" value="GGJ53658.1"/>
    <property type="molecule type" value="Genomic_DNA"/>
</dbReference>
<evidence type="ECO:0000256" key="2">
    <source>
        <dbReference type="ARBA" id="ARBA00023295"/>
    </source>
</evidence>
<dbReference type="NCBIfam" id="NF008051">
    <property type="entry name" value="PRK10785.1"/>
    <property type="match status" value="1"/>
</dbReference>
<reference evidence="5" key="1">
    <citation type="journal article" date="2019" name="Int. J. Syst. Evol. Microbiol.">
        <title>The Global Catalogue of Microorganisms (GCM) 10K type strain sequencing project: providing services to taxonomists for standard genome sequencing and annotation.</title>
        <authorList>
            <consortium name="The Broad Institute Genomics Platform"/>
            <consortium name="The Broad Institute Genome Sequencing Center for Infectious Disease"/>
            <person name="Wu L."/>
            <person name="Ma J."/>
        </authorList>
    </citation>
    <scope>NUCLEOTIDE SEQUENCE [LARGE SCALE GENOMIC DNA]</scope>
    <source>
        <strain evidence="5">JCM 14370</strain>
    </source>
</reference>
<feature type="domain" description="Glycosyl hydrolase family 13 catalytic" evidence="3">
    <location>
        <begin position="116"/>
        <end position="507"/>
    </location>
</feature>
<comment type="caution">
    <text evidence="4">The sequence shown here is derived from an EMBL/GenBank/DDBJ whole genome shotgun (WGS) entry which is preliminary data.</text>
</comment>
<dbReference type="Proteomes" id="UP000632222">
    <property type="component" value="Unassembled WGS sequence"/>
</dbReference>